<dbReference type="Proteomes" id="UP000499080">
    <property type="component" value="Unassembled WGS sequence"/>
</dbReference>
<evidence type="ECO:0000313" key="1">
    <source>
        <dbReference type="EMBL" id="GBL93231.1"/>
    </source>
</evidence>
<dbReference type="EMBL" id="BGPR01000092">
    <property type="protein sequence ID" value="GBL93231.1"/>
    <property type="molecule type" value="Genomic_DNA"/>
</dbReference>
<gene>
    <name evidence="1" type="ORF">AVEN_42674_1</name>
</gene>
<protein>
    <submittedName>
        <fullName evidence="1">Uncharacterized protein</fullName>
    </submittedName>
</protein>
<organism evidence="1 2">
    <name type="scientific">Araneus ventricosus</name>
    <name type="common">Orbweaver spider</name>
    <name type="synonym">Epeira ventricosa</name>
    <dbReference type="NCBI Taxonomy" id="182803"/>
    <lineage>
        <taxon>Eukaryota</taxon>
        <taxon>Metazoa</taxon>
        <taxon>Ecdysozoa</taxon>
        <taxon>Arthropoda</taxon>
        <taxon>Chelicerata</taxon>
        <taxon>Arachnida</taxon>
        <taxon>Araneae</taxon>
        <taxon>Araneomorphae</taxon>
        <taxon>Entelegynae</taxon>
        <taxon>Araneoidea</taxon>
        <taxon>Araneidae</taxon>
        <taxon>Araneus</taxon>
    </lineage>
</organism>
<proteinExistence type="predicted"/>
<sequence>MSIDVINFLSCGGRFSPGDRGSERSKALIPAYFSAIWGRPLISVVISSAESSGADLSESKAKSGEIYNAGLRLKASTKNINKEWSSVLSLPYSNPNLILLTHSCPGPSSAVDDRLSVSVSRFHVKSFHITHYLWSPSLASFLSGVDSCRFFNLKPLEWPPYAKSGVP</sequence>
<reference evidence="1 2" key="1">
    <citation type="journal article" date="2019" name="Sci. Rep.">
        <title>Orb-weaving spider Araneus ventricosus genome elucidates the spidroin gene catalogue.</title>
        <authorList>
            <person name="Kono N."/>
            <person name="Nakamura H."/>
            <person name="Ohtoshi R."/>
            <person name="Moran D.A.P."/>
            <person name="Shinohara A."/>
            <person name="Yoshida Y."/>
            <person name="Fujiwara M."/>
            <person name="Mori M."/>
            <person name="Tomita M."/>
            <person name="Arakawa K."/>
        </authorList>
    </citation>
    <scope>NUCLEOTIDE SEQUENCE [LARGE SCALE GENOMIC DNA]</scope>
</reference>
<evidence type="ECO:0000313" key="2">
    <source>
        <dbReference type="Proteomes" id="UP000499080"/>
    </source>
</evidence>
<accession>A0A4Y2BLU3</accession>
<comment type="caution">
    <text evidence="1">The sequence shown here is derived from an EMBL/GenBank/DDBJ whole genome shotgun (WGS) entry which is preliminary data.</text>
</comment>
<dbReference type="AlphaFoldDB" id="A0A4Y2BLU3"/>
<keyword evidence="2" id="KW-1185">Reference proteome</keyword>
<name>A0A4Y2BLU3_ARAVE</name>